<dbReference type="KEGG" id="tra:Trad_0549"/>
<accession>D7CSR9</accession>
<dbReference type="GO" id="GO:0015628">
    <property type="term" value="P:protein secretion by the type II secretion system"/>
    <property type="evidence" value="ECO:0007669"/>
    <property type="project" value="TreeGrafter"/>
</dbReference>
<dbReference type="PANTHER" id="PTHR21180:SF32">
    <property type="entry name" value="ENDONUCLEASE_EXONUCLEASE_PHOSPHATASE FAMILY DOMAIN-CONTAINING PROTEIN 1"/>
    <property type="match status" value="1"/>
</dbReference>
<gene>
    <name evidence="2" type="ordered locus">Trad_0549</name>
</gene>
<dbReference type="PANTHER" id="PTHR21180">
    <property type="entry name" value="ENDONUCLEASE/EXONUCLEASE/PHOSPHATASE FAMILY DOMAIN-CONTAINING PROTEIN 1"/>
    <property type="match status" value="1"/>
</dbReference>
<protein>
    <submittedName>
        <fullName evidence="2">Soluble ligand binding domain protein</fullName>
    </submittedName>
</protein>
<dbReference type="HOGENOM" id="CLU_052011_1_1_0"/>
<dbReference type="AlphaFoldDB" id="D7CSR9"/>
<dbReference type="InterPro" id="IPR010994">
    <property type="entry name" value="RuvA_2-like"/>
</dbReference>
<evidence type="ECO:0000259" key="1">
    <source>
        <dbReference type="Pfam" id="PF10531"/>
    </source>
</evidence>
<dbReference type="SUPFAM" id="SSF47781">
    <property type="entry name" value="RuvA domain 2-like"/>
    <property type="match status" value="1"/>
</dbReference>
<dbReference type="OrthoDB" id="9790239at2"/>
<dbReference type="eggNOG" id="COG1555">
    <property type="taxonomic scope" value="Bacteria"/>
</dbReference>
<keyword evidence="3" id="KW-1185">Reference proteome</keyword>
<feature type="domain" description="Soluble ligand binding" evidence="1">
    <location>
        <begin position="45"/>
        <end position="95"/>
    </location>
</feature>
<evidence type="ECO:0000313" key="2">
    <source>
        <dbReference type="EMBL" id="ADI13686.1"/>
    </source>
</evidence>
<dbReference type="STRING" id="649638.Trad_0549"/>
<dbReference type="Pfam" id="PF10531">
    <property type="entry name" value="SLBB"/>
    <property type="match status" value="1"/>
</dbReference>
<dbReference type="RefSeq" id="WP_013177066.1">
    <property type="nucleotide sequence ID" value="NC_014221.1"/>
</dbReference>
<organism evidence="2 3">
    <name type="scientific">Truepera radiovictrix (strain DSM 17093 / CIP 108686 / LMG 22925 / RQ-24)</name>
    <dbReference type="NCBI Taxonomy" id="649638"/>
    <lineage>
        <taxon>Bacteria</taxon>
        <taxon>Thermotogati</taxon>
        <taxon>Deinococcota</taxon>
        <taxon>Deinococci</taxon>
        <taxon>Trueperales</taxon>
        <taxon>Trueperaceae</taxon>
        <taxon>Truepera</taxon>
    </lineage>
</organism>
<dbReference type="InterPro" id="IPR051675">
    <property type="entry name" value="Endo/Exo/Phosphatase_dom_1"/>
</dbReference>
<dbReference type="GO" id="GO:0015627">
    <property type="term" value="C:type II protein secretion system complex"/>
    <property type="evidence" value="ECO:0007669"/>
    <property type="project" value="TreeGrafter"/>
</dbReference>
<dbReference type="EMBL" id="CP002049">
    <property type="protein sequence ID" value="ADI13686.1"/>
    <property type="molecule type" value="Genomic_DNA"/>
</dbReference>
<reference evidence="2 3" key="2">
    <citation type="journal article" date="2011" name="Stand. Genomic Sci.">
        <title>Complete genome sequence of Truepera radiovictrix type strain (RQ-24).</title>
        <authorList>
            <person name="Ivanova N."/>
            <person name="Rohde C."/>
            <person name="Munk C."/>
            <person name="Nolan M."/>
            <person name="Lucas S."/>
            <person name="Del Rio T.G."/>
            <person name="Tice H."/>
            <person name="Deshpande S."/>
            <person name="Cheng J.F."/>
            <person name="Tapia R."/>
            <person name="Han C."/>
            <person name="Goodwin L."/>
            <person name="Pitluck S."/>
            <person name="Liolios K."/>
            <person name="Mavromatis K."/>
            <person name="Mikhailova N."/>
            <person name="Pati A."/>
            <person name="Chen A."/>
            <person name="Palaniappan K."/>
            <person name="Land M."/>
            <person name="Hauser L."/>
            <person name="Chang Y.J."/>
            <person name="Jeffries C.D."/>
            <person name="Brambilla E."/>
            <person name="Rohde M."/>
            <person name="Goker M."/>
            <person name="Tindall B.J."/>
            <person name="Woyke T."/>
            <person name="Bristow J."/>
            <person name="Eisen J.A."/>
            <person name="Markowitz V."/>
            <person name="Hugenholtz P."/>
            <person name="Kyrpides N.C."/>
            <person name="Klenk H.P."/>
            <person name="Lapidus A."/>
        </authorList>
    </citation>
    <scope>NUCLEOTIDE SEQUENCE [LARGE SCALE GENOMIC DNA]</scope>
    <source>
        <strain evidence="3">DSM 17093 / CIP 108686 / LMG 22925 / RQ-24</strain>
    </source>
</reference>
<evidence type="ECO:0000313" key="3">
    <source>
        <dbReference type="Proteomes" id="UP000000379"/>
    </source>
</evidence>
<name>D7CSR9_TRURR</name>
<dbReference type="SUPFAM" id="SSF142984">
    <property type="entry name" value="Nqo1 middle domain-like"/>
    <property type="match status" value="1"/>
</dbReference>
<dbReference type="Pfam" id="PF12836">
    <property type="entry name" value="HHH_3"/>
    <property type="match status" value="1"/>
</dbReference>
<sequence>MGARAETLLTLALLALCAGLAGVNLYPRLTVQSVALEFEYPEVTVAVMGEVAAPGVYTLPWGSRAEDLIAAAGGMSEAAEPALVNLADPLTDGEMLFVPSARTDGEARVSLNTASARELELLLPGVGPVLAARIVAARPFTHIDDLLEVSGIGPATLEKLRPYVKP</sequence>
<reference evidence="3" key="1">
    <citation type="submission" date="2010-05" db="EMBL/GenBank/DDBJ databases">
        <title>The complete genome of Truepera radiovictris DSM 17093.</title>
        <authorList>
            <consortium name="US DOE Joint Genome Institute (JGI-PGF)"/>
            <person name="Lucas S."/>
            <person name="Copeland A."/>
            <person name="Lapidus A."/>
            <person name="Glavina del Rio T."/>
            <person name="Dalin E."/>
            <person name="Tice H."/>
            <person name="Bruce D."/>
            <person name="Goodwin L."/>
            <person name="Pitluck S."/>
            <person name="Kyrpides N."/>
            <person name="Mavromatis K."/>
            <person name="Ovchinnikova G."/>
            <person name="Munk A.C."/>
            <person name="Detter J.C."/>
            <person name="Han C."/>
            <person name="Tapia R."/>
            <person name="Land M."/>
            <person name="Hauser L."/>
            <person name="Markowitz V."/>
            <person name="Cheng J.-F."/>
            <person name="Hugenholtz P."/>
            <person name="Woyke T."/>
            <person name="Wu D."/>
            <person name="Tindall B."/>
            <person name="Pomrenke H.G."/>
            <person name="Brambilla E."/>
            <person name="Klenk H.-P."/>
            <person name="Eisen J.A."/>
        </authorList>
    </citation>
    <scope>NUCLEOTIDE SEQUENCE [LARGE SCALE GENOMIC DNA]</scope>
    <source>
        <strain evidence="3">DSM 17093 / CIP 108686 / LMG 22925 / RQ-24</strain>
    </source>
</reference>
<dbReference type="InterPro" id="IPR019554">
    <property type="entry name" value="Soluble_ligand-bd"/>
</dbReference>
<dbReference type="Proteomes" id="UP000000379">
    <property type="component" value="Chromosome"/>
</dbReference>
<dbReference type="Gene3D" id="1.10.150.320">
    <property type="entry name" value="Photosystem II 12 kDa extrinsic protein"/>
    <property type="match status" value="1"/>
</dbReference>
<proteinExistence type="predicted"/>